<feature type="domain" description="B box-type" evidence="7">
    <location>
        <begin position="93"/>
        <end position="139"/>
    </location>
</feature>
<keyword evidence="2 4" id="KW-0863">Zinc-finger</keyword>
<dbReference type="InterPro" id="IPR018957">
    <property type="entry name" value="Znf_C3HC4_RING-type"/>
</dbReference>
<dbReference type="SMART" id="SM00184">
    <property type="entry name" value="RING"/>
    <property type="match status" value="1"/>
</dbReference>
<keyword evidence="8" id="KW-1185">Reference proteome</keyword>
<dbReference type="SUPFAM" id="SSF57850">
    <property type="entry name" value="RING/U-box"/>
    <property type="match status" value="1"/>
</dbReference>
<keyword evidence="1" id="KW-0479">Metal-binding</keyword>
<dbReference type="PROSITE" id="PS00518">
    <property type="entry name" value="ZF_RING_1"/>
    <property type="match status" value="1"/>
</dbReference>
<evidence type="ECO:0000256" key="5">
    <source>
        <dbReference type="SAM" id="Coils"/>
    </source>
</evidence>
<name>A0ABM0M3U6_SACKO</name>
<feature type="coiled-coil region" evidence="5">
    <location>
        <begin position="214"/>
        <end position="277"/>
    </location>
</feature>
<feature type="domain" description="RING-type" evidence="6">
    <location>
        <begin position="17"/>
        <end position="57"/>
    </location>
</feature>
<evidence type="ECO:0000259" key="6">
    <source>
        <dbReference type="PROSITE" id="PS50089"/>
    </source>
</evidence>
<accession>A0ABM0M3U6</accession>
<evidence type="ECO:0000256" key="3">
    <source>
        <dbReference type="ARBA" id="ARBA00022833"/>
    </source>
</evidence>
<dbReference type="RefSeq" id="XP_006814687.1">
    <property type="nucleotide sequence ID" value="XM_006814624.1"/>
</dbReference>
<dbReference type="SUPFAM" id="SSF57845">
    <property type="entry name" value="B-box zinc-binding domain"/>
    <property type="match status" value="1"/>
</dbReference>
<evidence type="ECO:0000313" key="9">
    <source>
        <dbReference type="RefSeq" id="XP_006814687.1"/>
    </source>
</evidence>
<evidence type="ECO:0000259" key="7">
    <source>
        <dbReference type="PROSITE" id="PS50119"/>
    </source>
</evidence>
<dbReference type="InterPro" id="IPR013083">
    <property type="entry name" value="Znf_RING/FYVE/PHD"/>
</dbReference>
<dbReference type="Gene3D" id="3.30.40.10">
    <property type="entry name" value="Zinc/RING finger domain, C3HC4 (zinc finger)"/>
    <property type="match status" value="1"/>
</dbReference>
<protein>
    <submittedName>
        <fullName evidence="9">E3 ubiquitin-protein ligase TRIM56-like</fullName>
    </submittedName>
</protein>
<feature type="domain" description="B box-type" evidence="7">
    <location>
        <begin position="153"/>
        <end position="199"/>
    </location>
</feature>
<evidence type="ECO:0000256" key="4">
    <source>
        <dbReference type="PROSITE-ProRule" id="PRU00024"/>
    </source>
</evidence>
<dbReference type="InterPro" id="IPR001841">
    <property type="entry name" value="Znf_RING"/>
</dbReference>
<dbReference type="PROSITE" id="PS50089">
    <property type="entry name" value="ZF_RING_2"/>
    <property type="match status" value="1"/>
</dbReference>
<dbReference type="InterPro" id="IPR017907">
    <property type="entry name" value="Znf_RING_CS"/>
</dbReference>
<evidence type="ECO:0000256" key="1">
    <source>
        <dbReference type="ARBA" id="ARBA00022723"/>
    </source>
</evidence>
<reference evidence="9" key="1">
    <citation type="submission" date="2025-08" db="UniProtKB">
        <authorList>
            <consortium name="RefSeq"/>
        </authorList>
    </citation>
    <scope>IDENTIFICATION</scope>
    <source>
        <tissue evidence="9">Testes</tissue>
    </source>
</reference>
<dbReference type="PANTHER" id="PTHR25462:SF296">
    <property type="entry name" value="MEIOTIC P26, ISOFORM F"/>
    <property type="match status" value="1"/>
</dbReference>
<gene>
    <name evidence="9" type="primary">LOC102800840</name>
</gene>
<keyword evidence="3" id="KW-0862">Zinc</keyword>
<dbReference type="Proteomes" id="UP000694865">
    <property type="component" value="Unplaced"/>
</dbReference>
<keyword evidence="5" id="KW-0175">Coiled coil</keyword>
<evidence type="ECO:0000313" key="8">
    <source>
        <dbReference type="Proteomes" id="UP000694865"/>
    </source>
</evidence>
<organism evidence="8 9">
    <name type="scientific">Saccoglossus kowalevskii</name>
    <name type="common">Acorn worm</name>
    <dbReference type="NCBI Taxonomy" id="10224"/>
    <lineage>
        <taxon>Eukaryota</taxon>
        <taxon>Metazoa</taxon>
        <taxon>Hemichordata</taxon>
        <taxon>Enteropneusta</taxon>
        <taxon>Harrimaniidae</taxon>
        <taxon>Saccoglossus</taxon>
    </lineage>
</organism>
<sequence>MAARSDSAVLNRDILMCCLCLDFYTNAKTLPCLHSYCEECLEKLVEKRGELVCPQCRCPVSCNGSPEESVGKLSSNSLIDGLVQFVKTCDGCVERDSCEGCTTNPTMNRCLDCALNLCTACTGCHSAIKATKGHRVVSMSQFKQTGPEQMRENRPRTCCSVNGHECNLLKYHCTSCDVPICLECTIIGHRVPEHNHCYLEDVAPGIVGKLKEPLKKLQEKEEECKKSAESITCELVAMEKLYQAEVDSVTRHVSEIIAKVKKNGDELLEDLKKAKDQVSKHLECELDRYEITEKNIVSTRSFIDVLTKYGDYGEIVSEYKKAMSNVDKLIGSDTEHSPTDSFVKFLPSSEILETAIGRIDDGNPPGKGTVTKAQDNTHDLIEVKWDSINIVCSYCMGYDGVFRLKLAECY</sequence>
<dbReference type="InterPro" id="IPR000315">
    <property type="entry name" value="Znf_B-box"/>
</dbReference>
<dbReference type="Gene3D" id="3.30.160.60">
    <property type="entry name" value="Classic Zinc Finger"/>
    <property type="match status" value="1"/>
</dbReference>
<evidence type="ECO:0000256" key="2">
    <source>
        <dbReference type="ARBA" id="ARBA00022771"/>
    </source>
</evidence>
<proteinExistence type="predicted"/>
<dbReference type="PROSITE" id="PS50119">
    <property type="entry name" value="ZF_BBOX"/>
    <property type="match status" value="2"/>
</dbReference>
<dbReference type="PANTHER" id="PTHR25462">
    <property type="entry name" value="BONUS, ISOFORM C-RELATED"/>
    <property type="match status" value="1"/>
</dbReference>
<dbReference type="GeneID" id="102800840"/>
<dbReference type="Pfam" id="PF00097">
    <property type="entry name" value="zf-C3HC4"/>
    <property type="match status" value="1"/>
</dbReference>
<dbReference type="InterPro" id="IPR047153">
    <property type="entry name" value="TRIM45/56/19-like"/>
</dbReference>